<dbReference type="Proteomes" id="UP000560131">
    <property type="component" value="Unassembled WGS sequence"/>
</dbReference>
<feature type="signal peptide" evidence="1">
    <location>
        <begin position="1"/>
        <end position="20"/>
    </location>
</feature>
<evidence type="ECO:0000313" key="4">
    <source>
        <dbReference type="Proteomes" id="UP000560131"/>
    </source>
</evidence>
<name>A0ABR6N2P8_9SPHN</name>
<dbReference type="NCBIfam" id="TIGR02595">
    <property type="entry name" value="PEP_CTERM"/>
    <property type="match status" value="1"/>
</dbReference>
<protein>
    <recommendedName>
        <fullName evidence="2">Ice-binding protein C-terminal domain-containing protein</fullName>
    </recommendedName>
</protein>
<dbReference type="InterPro" id="IPR013424">
    <property type="entry name" value="Ice-binding_C"/>
</dbReference>
<comment type="caution">
    <text evidence="3">The sequence shown here is derived from an EMBL/GenBank/DDBJ whole genome shotgun (WGS) entry which is preliminary data.</text>
</comment>
<dbReference type="RefSeq" id="WP_246346443.1">
    <property type="nucleotide sequence ID" value="NZ_BAABAR010000007.1"/>
</dbReference>
<feature type="domain" description="Ice-binding protein C-terminal" evidence="2">
    <location>
        <begin position="167"/>
        <end position="191"/>
    </location>
</feature>
<feature type="chain" id="PRO_5045281625" description="Ice-binding protein C-terminal domain-containing protein" evidence="1">
    <location>
        <begin position="21"/>
        <end position="201"/>
    </location>
</feature>
<evidence type="ECO:0000256" key="1">
    <source>
        <dbReference type="SAM" id="SignalP"/>
    </source>
</evidence>
<sequence length="201" mass="20592">MKTFIAGAMVIAGSASAAQAATTINFNDGVPNGSSYTESGVTFRPTTTGAVVGLDYGETPNGTRGILAVDTSSRFVPIRATFSSLANAVSVDLGDYSSDDDSLFLRAFDANGGLLMSATDFIPSTFVGMRTLSLSAAGISYVEFGGVGYLGESSVYGDNFTFSSGGAVPEPATWALMILGFGAVGGALRRRQSVAAKVRFA</sequence>
<evidence type="ECO:0000259" key="2">
    <source>
        <dbReference type="Pfam" id="PF07589"/>
    </source>
</evidence>
<organism evidence="3 4">
    <name type="scientific">Sphingomonas endophytica</name>
    <dbReference type="NCBI Taxonomy" id="869719"/>
    <lineage>
        <taxon>Bacteria</taxon>
        <taxon>Pseudomonadati</taxon>
        <taxon>Pseudomonadota</taxon>
        <taxon>Alphaproteobacteria</taxon>
        <taxon>Sphingomonadales</taxon>
        <taxon>Sphingomonadaceae</taxon>
        <taxon>Sphingomonas</taxon>
    </lineage>
</organism>
<keyword evidence="1" id="KW-0732">Signal</keyword>
<gene>
    <name evidence="3" type="ORF">FHS97_000981</name>
</gene>
<dbReference type="NCBIfam" id="NF035944">
    <property type="entry name" value="PEPxxWA-CTERM"/>
    <property type="match status" value="1"/>
</dbReference>
<keyword evidence="4" id="KW-1185">Reference proteome</keyword>
<dbReference type="Pfam" id="PF07589">
    <property type="entry name" value="PEP-CTERM"/>
    <property type="match status" value="1"/>
</dbReference>
<dbReference type="EMBL" id="JACIJN010000002">
    <property type="protein sequence ID" value="MBB5725073.1"/>
    <property type="molecule type" value="Genomic_DNA"/>
</dbReference>
<accession>A0ABR6N2P8</accession>
<reference evidence="3 4" key="1">
    <citation type="submission" date="2020-08" db="EMBL/GenBank/DDBJ databases">
        <title>Genomic Encyclopedia of Type Strains, Phase IV (KMG-IV): sequencing the most valuable type-strain genomes for metagenomic binning, comparative biology and taxonomic classification.</title>
        <authorList>
            <person name="Goeker M."/>
        </authorList>
    </citation>
    <scope>NUCLEOTIDE SEQUENCE [LARGE SCALE GENOMIC DNA]</scope>
    <source>
        <strain evidence="3 4">DSM 101535</strain>
    </source>
</reference>
<evidence type="ECO:0000313" key="3">
    <source>
        <dbReference type="EMBL" id="MBB5725073.1"/>
    </source>
</evidence>
<proteinExistence type="predicted"/>